<comment type="caution">
    <text evidence="2">The sequence shown here is derived from an EMBL/GenBank/DDBJ whole genome shotgun (WGS) entry which is preliminary data.</text>
</comment>
<evidence type="ECO:0000313" key="3">
    <source>
        <dbReference type="Proteomes" id="UP001283361"/>
    </source>
</evidence>
<name>A0AAE0XY46_9GAST</name>
<feature type="domain" description="MADF" evidence="1">
    <location>
        <begin position="9"/>
        <end position="52"/>
    </location>
</feature>
<dbReference type="GO" id="GO:0005667">
    <property type="term" value="C:transcription regulator complex"/>
    <property type="evidence" value="ECO:0007669"/>
    <property type="project" value="TreeGrafter"/>
</dbReference>
<dbReference type="Proteomes" id="UP001283361">
    <property type="component" value="Unassembled WGS sequence"/>
</dbReference>
<proteinExistence type="predicted"/>
<evidence type="ECO:0000259" key="1">
    <source>
        <dbReference type="Pfam" id="PF10545"/>
    </source>
</evidence>
<sequence>MYNFSTDATARKTWPVLRDSFRKHHKKATEFKSGSGGKGQKKWYHYNNLLFLLPFVEDRNSSTSSSLMEEPDME</sequence>
<protein>
    <recommendedName>
        <fullName evidence="1">MADF domain-containing protein</fullName>
    </recommendedName>
</protein>
<dbReference type="GO" id="GO:0005634">
    <property type="term" value="C:nucleus"/>
    <property type="evidence" value="ECO:0007669"/>
    <property type="project" value="TreeGrafter"/>
</dbReference>
<dbReference type="PANTHER" id="PTHR12243">
    <property type="entry name" value="MADF DOMAIN TRANSCRIPTION FACTOR"/>
    <property type="match status" value="1"/>
</dbReference>
<gene>
    <name evidence="2" type="ORF">RRG08_005344</name>
</gene>
<evidence type="ECO:0000313" key="2">
    <source>
        <dbReference type="EMBL" id="KAK3725284.1"/>
    </source>
</evidence>
<dbReference type="EMBL" id="JAWDGP010007331">
    <property type="protein sequence ID" value="KAK3725284.1"/>
    <property type="molecule type" value="Genomic_DNA"/>
</dbReference>
<dbReference type="InterPro" id="IPR006578">
    <property type="entry name" value="MADF-dom"/>
</dbReference>
<dbReference type="PANTHER" id="PTHR12243:SF69">
    <property type="entry name" value="SI:CH73-59F11.3"/>
    <property type="match status" value="1"/>
</dbReference>
<dbReference type="Pfam" id="PF10545">
    <property type="entry name" value="MADF_DNA_bdg"/>
    <property type="match status" value="1"/>
</dbReference>
<dbReference type="GO" id="GO:0006357">
    <property type="term" value="P:regulation of transcription by RNA polymerase II"/>
    <property type="evidence" value="ECO:0007669"/>
    <property type="project" value="TreeGrafter"/>
</dbReference>
<keyword evidence="3" id="KW-1185">Reference proteome</keyword>
<dbReference type="InterPro" id="IPR039353">
    <property type="entry name" value="TF_Adf1"/>
</dbReference>
<reference evidence="2" key="1">
    <citation type="journal article" date="2023" name="G3 (Bethesda)">
        <title>A reference genome for the long-term kleptoplast-retaining sea slug Elysia crispata morphotype clarki.</title>
        <authorList>
            <person name="Eastman K.E."/>
            <person name="Pendleton A.L."/>
            <person name="Shaikh M.A."/>
            <person name="Suttiyut T."/>
            <person name="Ogas R."/>
            <person name="Tomko P."/>
            <person name="Gavelis G."/>
            <person name="Widhalm J.R."/>
            <person name="Wisecaver J.H."/>
        </authorList>
    </citation>
    <scope>NUCLEOTIDE SEQUENCE</scope>
    <source>
        <strain evidence="2">ECLA1</strain>
    </source>
</reference>
<dbReference type="AlphaFoldDB" id="A0AAE0XY46"/>
<organism evidence="2 3">
    <name type="scientific">Elysia crispata</name>
    <name type="common">lettuce slug</name>
    <dbReference type="NCBI Taxonomy" id="231223"/>
    <lineage>
        <taxon>Eukaryota</taxon>
        <taxon>Metazoa</taxon>
        <taxon>Spiralia</taxon>
        <taxon>Lophotrochozoa</taxon>
        <taxon>Mollusca</taxon>
        <taxon>Gastropoda</taxon>
        <taxon>Heterobranchia</taxon>
        <taxon>Euthyneura</taxon>
        <taxon>Panpulmonata</taxon>
        <taxon>Sacoglossa</taxon>
        <taxon>Placobranchoidea</taxon>
        <taxon>Plakobranchidae</taxon>
        <taxon>Elysia</taxon>
    </lineage>
</organism>
<accession>A0AAE0XY46</accession>